<evidence type="ECO:0008006" key="2">
    <source>
        <dbReference type="Google" id="ProtNLM"/>
    </source>
</evidence>
<organism evidence="1">
    <name type="scientific">Octactis speculum</name>
    <dbReference type="NCBI Taxonomy" id="3111310"/>
    <lineage>
        <taxon>Eukaryota</taxon>
        <taxon>Sar</taxon>
        <taxon>Stramenopiles</taxon>
        <taxon>Ochrophyta</taxon>
        <taxon>Dictyochophyceae</taxon>
        <taxon>Dictyochales</taxon>
        <taxon>Dictyochaceae</taxon>
        <taxon>Octactis</taxon>
    </lineage>
</organism>
<proteinExistence type="predicted"/>
<dbReference type="InterPro" id="IPR005331">
    <property type="entry name" value="Sulfotransferase"/>
</dbReference>
<dbReference type="EMBL" id="HBGS01018128">
    <property type="protein sequence ID" value="CAD9404679.1"/>
    <property type="molecule type" value="Transcribed_RNA"/>
</dbReference>
<reference evidence="1" key="1">
    <citation type="submission" date="2021-01" db="EMBL/GenBank/DDBJ databases">
        <authorList>
            <person name="Corre E."/>
            <person name="Pelletier E."/>
            <person name="Niang G."/>
            <person name="Scheremetjew M."/>
            <person name="Finn R."/>
            <person name="Kale V."/>
            <person name="Holt S."/>
            <person name="Cochrane G."/>
            <person name="Meng A."/>
            <person name="Brown T."/>
            <person name="Cohen L."/>
        </authorList>
    </citation>
    <scope>NUCLEOTIDE SEQUENCE</scope>
    <source>
        <strain evidence="1">CCMP1381</strain>
    </source>
</reference>
<accession>A0A7S2BRH7</accession>
<dbReference type="Pfam" id="PF03567">
    <property type="entry name" value="Sulfotransfer_2"/>
    <property type="match status" value="1"/>
</dbReference>
<protein>
    <recommendedName>
        <fullName evidence="2">Sulfotransferase domain-containing protein</fullName>
    </recommendedName>
</protein>
<name>A0A7S2BRH7_9STRA</name>
<dbReference type="AlphaFoldDB" id="A0A7S2BRH7"/>
<sequence length="308" mass="34328">MLIFAPKGGATIAAQMWFRYEGVYEKADAYSKVGEIKFHKYRLHVYNRQPAHAPLPCAKACAAGWTCIRLVRQPLDRVVSSYQFGLKNLGAMAATWKELMVLKTGDETRNSTSSLSSSTLNPRIVKILAGTTFEEFISALTTRAQTKTVSSADDHFMPQLSNWRDDEKCDSGTVGPSIRKDGTPLVYYLPTECLDDPEAMLYLGRTTGVVLNATGLTSAHYNRGKVSASYDGLHVASWPWERVMAKHPPYELFTSENASIGRRVCCLFRDDVDMYRRACQQAWLQNTTTCAAECSSQLARLSHVCDIV</sequence>
<dbReference type="GO" id="GO:0016020">
    <property type="term" value="C:membrane"/>
    <property type="evidence" value="ECO:0007669"/>
    <property type="project" value="InterPro"/>
</dbReference>
<gene>
    <name evidence="1" type="ORF">DSPE1174_LOCUS9525</name>
</gene>
<dbReference type="GO" id="GO:0008146">
    <property type="term" value="F:sulfotransferase activity"/>
    <property type="evidence" value="ECO:0007669"/>
    <property type="project" value="InterPro"/>
</dbReference>
<evidence type="ECO:0000313" key="1">
    <source>
        <dbReference type="EMBL" id="CAD9404679.1"/>
    </source>
</evidence>